<evidence type="ECO:0000256" key="3">
    <source>
        <dbReference type="ARBA" id="ARBA00004128"/>
    </source>
</evidence>
<comment type="function">
    <text evidence="2">May be involved in vacuolar sorting and osmoregulation.</text>
</comment>
<feature type="region of interest" description="Disordered" evidence="16">
    <location>
        <begin position="503"/>
        <end position="533"/>
    </location>
</feature>
<evidence type="ECO:0000256" key="17">
    <source>
        <dbReference type="SAM" id="Phobius"/>
    </source>
</evidence>
<dbReference type="PANTHER" id="PTHR12147:SF58">
    <property type="entry name" value="VACUOLAR MEMBRANE PROTEASE"/>
    <property type="match status" value="1"/>
</dbReference>
<dbReference type="InterPro" id="IPR045175">
    <property type="entry name" value="M28_fam"/>
</dbReference>
<feature type="compositionally biased region" description="Polar residues" evidence="16">
    <location>
        <begin position="504"/>
        <end position="515"/>
    </location>
</feature>
<feature type="domain" description="Peptidase M28" evidence="18">
    <location>
        <begin position="231"/>
        <end position="415"/>
    </location>
</feature>
<dbReference type="EMBL" id="JAAAIN010000821">
    <property type="protein sequence ID" value="KAG0310575.1"/>
    <property type="molecule type" value="Genomic_DNA"/>
</dbReference>
<organism evidence="19 20">
    <name type="scientific">Linnemannia gamsii</name>
    <dbReference type="NCBI Taxonomy" id="64522"/>
    <lineage>
        <taxon>Eukaryota</taxon>
        <taxon>Fungi</taxon>
        <taxon>Fungi incertae sedis</taxon>
        <taxon>Mucoromycota</taxon>
        <taxon>Mortierellomycotina</taxon>
        <taxon>Mortierellomycetes</taxon>
        <taxon>Mortierellales</taxon>
        <taxon>Mortierellaceae</taxon>
        <taxon>Linnemannia</taxon>
    </lineage>
</organism>
<dbReference type="PANTHER" id="PTHR12147">
    <property type="entry name" value="METALLOPEPTIDASE M28 FAMILY MEMBER"/>
    <property type="match status" value="1"/>
</dbReference>
<reference evidence="19" key="1">
    <citation type="journal article" date="2020" name="Fungal Divers.">
        <title>Resolving the Mortierellaceae phylogeny through synthesis of multi-gene phylogenetics and phylogenomics.</title>
        <authorList>
            <person name="Vandepol N."/>
            <person name="Liber J."/>
            <person name="Desiro A."/>
            <person name="Na H."/>
            <person name="Kennedy M."/>
            <person name="Barry K."/>
            <person name="Grigoriev I.V."/>
            <person name="Miller A.N."/>
            <person name="O'Donnell K."/>
            <person name="Stajich J.E."/>
            <person name="Bonito G."/>
        </authorList>
    </citation>
    <scope>NUCLEOTIDE SEQUENCE</scope>
    <source>
        <strain evidence="19">NVP60</strain>
    </source>
</reference>
<evidence type="ECO:0000256" key="12">
    <source>
        <dbReference type="ARBA" id="ARBA00023049"/>
    </source>
</evidence>
<keyword evidence="5" id="KW-0926">Vacuole</keyword>
<protein>
    <recommendedName>
        <fullName evidence="15">Peptide hydrolase</fullName>
        <ecNumber evidence="15">3.4.-.-</ecNumber>
    </recommendedName>
</protein>
<evidence type="ECO:0000256" key="4">
    <source>
        <dbReference type="ARBA" id="ARBA00010918"/>
    </source>
</evidence>
<evidence type="ECO:0000256" key="11">
    <source>
        <dbReference type="ARBA" id="ARBA00022989"/>
    </source>
</evidence>
<evidence type="ECO:0000313" key="19">
    <source>
        <dbReference type="EMBL" id="KAG0310575.1"/>
    </source>
</evidence>
<feature type="region of interest" description="Disordered" evidence="16">
    <location>
        <begin position="1"/>
        <end position="38"/>
    </location>
</feature>
<dbReference type="EC" id="3.4.-.-" evidence="15"/>
<keyword evidence="6 15" id="KW-0645">Protease</keyword>
<feature type="transmembrane region" description="Helical" evidence="17">
    <location>
        <begin position="653"/>
        <end position="671"/>
    </location>
</feature>
<evidence type="ECO:0000256" key="2">
    <source>
        <dbReference type="ARBA" id="ARBA00003273"/>
    </source>
</evidence>
<evidence type="ECO:0000256" key="13">
    <source>
        <dbReference type="ARBA" id="ARBA00023136"/>
    </source>
</evidence>
<keyword evidence="10 15" id="KW-0862">Zinc</keyword>
<dbReference type="Proteomes" id="UP000823405">
    <property type="component" value="Unassembled WGS sequence"/>
</dbReference>
<name>A0A9P6R3K3_9FUNG</name>
<dbReference type="Gene3D" id="3.40.630.10">
    <property type="entry name" value="Zn peptidases"/>
    <property type="match status" value="1"/>
</dbReference>
<gene>
    <name evidence="19" type="ORF">BGZ97_012476</name>
</gene>
<feature type="transmembrane region" description="Helical" evidence="17">
    <location>
        <begin position="469"/>
        <end position="494"/>
    </location>
</feature>
<feature type="transmembrane region" description="Helical" evidence="17">
    <location>
        <begin position="778"/>
        <end position="795"/>
    </location>
</feature>
<keyword evidence="9 15" id="KW-0378">Hydrolase</keyword>
<dbReference type="InterPro" id="IPR007484">
    <property type="entry name" value="Peptidase_M28"/>
</dbReference>
<proteinExistence type="inferred from homology"/>
<evidence type="ECO:0000259" key="18">
    <source>
        <dbReference type="Pfam" id="PF04389"/>
    </source>
</evidence>
<comment type="cofactor">
    <cofactor evidence="1">
        <name>Zn(2+)</name>
        <dbReference type="ChEBI" id="CHEBI:29105"/>
    </cofactor>
</comment>
<feature type="transmembrane region" description="Helical" evidence="17">
    <location>
        <begin position="749"/>
        <end position="771"/>
    </location>
</feature>
<feature type="transmembrane region" description="Helical" evidence="17">
    <location>
        <begin position="709"/>
        <end position="729"/>
    </location>
</feature>
<evidence type="ECO:0000256" key="7">
    <source>
        <dbReference type="ARBA" id="ARBA00022692"/>
    </source>
</evidence>
<accession>A0A9P6R3K3</accession>
<keyword evidence="12" id="KW-0482">Metalloprotease</keyword>
<sequence length="1047" mass="115674">MNSPPPVTSRANRRRALSLDNPTTPLLGSIGRRRSDRRVQDEVAQRTHRLHVVSPCQCWSMYSVVILLYALVLTLVYSARKPDSFVPTALPDLAIGDTMPGNFNPHTALKHLEAITTIPHPFNSRANTDITKKYLRDQFRELQEEAVALGRRNVRYDDGAGDNSTWVRRYKTQQQRRMEDEGLVEPIDENEALLPESMEVVQGDNVVMWVGGVLESMEGQVPVRVEIDVDQESQSALLVSAHFDSVSTSYGATDDGGGVAVALALIRHFIHHPVEHTLIFNINNAEEEGSLGAAAFMGAPPNSTAETGQGHPWKKHVKAFINLEGAGSGGPSLLFRASNSDIVRHYADHAPFPHASVFSNDVFQLGLIDSDTDYTIYTQHDIPGLDIAFYQQRSMYHSTTDYLPIQSLHHMGSNVQATIIGLCNSPYLDELSAEAGANKRLSPFSPHYWFSGKGIFYDILGKYMILSELWTTLLANVLLLGLGLPMLTLVTVTIGRAIRRRQMSQHVPNRTSEQSIAAPRRSGVDSPTPSLLGDSDDGYTTFSRRLPRQYAHQRAAIARQYYDIPRRIEVLRTVALVVLVVALDLGAVFAASKWQWKINPLVRYSQQWLVLAGLAAFLTFVNTLAVSLFTLVESTLFGPLPIVRGFSQWTIALGLWWWLIVLIIGTGVAGWAGAGAFYGTTVLSVFSAGAALIQIILNFSVPADGTEGAGIGWIIVLATSLLVPGVILSDLTVLVAHMTSQSLISFDGGIIYILYGMLTIPIMVPMLPIISRGRNFKIALLVELAVLVSLAWFLSQADPFTDTYPASLHFSQYYNQTAKSSYVDLRASGGPGFLQRLIQDIPNLSSTNGGVLNSTCTPIPIEGDLDEKCQFVPTRQVFEDKGREAPLRVDWVSKPTLGADGWREGRIQVLALESRFCSVRLPKTTPGHETQVWMENTDVPQVGVNHRPKTLYVYLREWNNPWTVHVRVKERSFIGLEGQDAAPVGTAHVSKSPFSVPFRVVCGYEDWASHKGYASTYNELSAHIPSWSRMKSESRQGLFSVGIDMVL</sequence>
<evidence type="ECO:0000256" key="14">
    <source>
        <dbReference type="ARBA" id="ARBA00023180"/>
    </source>
</evidence>
<dbReference type="GO" id="GO:0008235">
    <property type="term" value="F:metalloexopeptidase activity"/>
    <property type="evidence" value="ECO:0007669"/>
    <property type="project" value="InterPro"/>
</dbReference>
<dbReference type="GO" id="GO:0006508">
    <property type="term" value="P:proteolysis"/>
    <property type="evidence" value="ECO:0007669"/>
    <property type="project" value="UniProtKB-KW"/>
</dbReference>
<dbReference type="InterPro" id="IPR048024">
    <property type="entry name" value="Fxna-like_M28_dom"/>
</dbReference>
<evidence type="ECO:0000256" key="16">
    <source>
        <dbReference type="SAM" id="MobiDB-lite"/>
    </source>
</evidence>
<feature type="transmembrane region" description="Helical" evidence="17">
    <location>
        <begin position="677"/>
        <end position="697"/>
    </location>
</feature>
<keyword evidence="7 17" id="KW-0812">Transmembrane</keyword>
<keyword evidence="20" id="KW-1185">Reference proteome</keyword>
<dbReference type="SUPFAM" id="SSF53187">
    <property type="entry name" value="Zn-dependent exopeptidases"/>
    <property type="match status" value="1"/>
</dbReference>
<feature type="transmembrane region" description="Helical" evidence="17">
    <location>
        <begin position="608"/>
        <end position="632"/>
    </location>
</feature>
<comment type="similarity">
    <text evidence="4 15">Belongs to the peptidase M28 family.</text>
</comment>
<dbReference type="Pfam" id="PF04389">
    <property type="entry name" value="Peptidase_M28"/>
    <property type="match status" value="1"/>
</dbReference>
<evidence type="ECO:0000256" key="15">
    <source>
        <dbReference type="RuleBase" id="RU361240"/>
    </source>
</evidence>
<evidence type="ECO:0000313" key="20">
    <source>
        <dbReference type="Proteomes" id="UP000823405"/>
    </source>
</evidence>
<dbReference type="OrthoDB" id="76293at2759"/>
<dbReference type="CDD" id="cd03875">
    <property type="entry name" value="M28_Fxna_like"/>
    <property type="match status" value="1"/>
</dbReference>
<keyword evidence="8 15" id="KW-0479">Metal-binding</keyword>
<keyword evidence="11 17" id="KW-1133">Transmembrane helix</keyword>
<dbReference type="AlphaFoldDB" id="A0A9P6R3K3"/>
<dbReference type="GO" id="GO:0046872">
    <property type="term" value="F:metal ion binding"/>
    <property type="evidence" value="ECO:0007669"/>
    <property type="project" value="UniProtKB-KW"/>
</dbReference>
<evidence type="ECO:0000256" key="8">
    <source>
        <dbReference type="ARBA" id="ARBA00022723"/>
    </source>
</evidence>
<evidence type="ECO:0000256" key="6">
    <source>
        <dbReference type="ARBA" id="ARBA00022670"/>
    </source>
</evidence>
<keyword evidence="14" id="KW-0325">Glycoprotein</keyword>
<comment type="subcellular location">
    <subcellularLocation>
        <location evidence="3">Vacuole membrane</location>
        <topology evidence="3">Multi-pass membrane protein</topology>
    </subcellularLocation>
</comment>
<comment type="caution">
    <text evidence="19">The sequence shown here is derived from an EMBL/GenBank/DDBJ whole genome shotgun (WGS) entry which is preliminary data.</text>
</comment>
<evidence type="ECO:0000256" key="10">
    <source>
        <dbReference type="ARBA" id="ARBA00022833"/>
    </source>
</evidence>
<evidence type="ECO:0000256" key="9">
    <source>
        <dbReference type="ARBA" id="ARBA00022801"/>
    </source>
</evidence>
<keyword evidence="13 17" id="KW-0472">Membrane</keyword>
<evidence type="ECO:0000256" key="5">
    <source>
        <dbReference type="ARBA" id="ARBA00022554"/>
    </source>
</evidence>
<dbReference type="GO" id="GO:0005774">
    <property type="term" value="C:vacuolar membrane"/>
    <property type="evidence" value="ECO:0007669"/>
    <property type="project" value="UniProtKB-SubCell"/>
</dbReference>
<feature type="transmembrane region" description="Helical" evidence="17">
    <location>
        <begin position="574"/>
        <end position="596"/>
    </location>
</feature>
<evidence type="ECO:0000256" key="1">
    <source>
        <dbReference type="ARBA" id="ARBA00001947"/>
    </source>
</evidence>